<evidence type="ECO:0000256" key="4">
    <source>
        <dbReference type="ARBA" id="ARBA00022670"/>
    </source>
</evidence>
<dbReference type="InterPro" id="IPR027268">
    <property type="entry name" value="Peptidase_M4/M1_CTD_sf"/>
</dbReference>
<feature type="compositionally biased region" description="Basic residues" evidence="14">
    <location>
        <begin position="331"/>
        <end position="359"/>
    </location>
</feature>
<keyword evidence="3 13" id="KW-0964">Secreted</keyword>
<evidence type="ECO:0000256" key="3">
    <source>
        <dbReference type="ARBA" id="ARBA00022525"/>
    </source>
</evidence>
<gene>
    <name evidence="16" type="ORF">BCR33DRAFT_724923</name>
</gene>
<feature type="binding site" evidence="12">
    <location>
        <position position="602"/>
    </location>
    <ligand>
        <name>Zn(2+)</name>
        <dbReference type="ChEBI" id="CHEBI:29105"/>
        <note>catalytic</note>
    </ligand>
</feature>
<dbReference type="PANTHER" id="PTHR33478">
    <property type="entry name" value="EXTRACELLULAR METALLOPROTEINASE MEP"/>
    <property type="match status" value="1"/>
</dbReference>
<dbReference type="Pfam" id="PF07504">
    <property type="entry name" value="FTP"/>
    <property type="match status" value="1"/>
</dbReference>
<evidence type="ECO:0000256" key="1">
    <source>
        <dbReference type="ARBA" id="ARBA00004613"/>
    </source>
</evidence>
<dbReference type="GO" id="GO:0006508">
    <property type="term" value="P:proteolysis"/>
    <property type="evidence" value="ECO:0007669"/>
    <property type="project" value="UniProtKB-KW"/>
</dbReference>
<protein>
    <recommendedName>
        <fullName evidence="13">Extracellular metalloproteinase</fullName>
        <ecNumber evidence="13">3.4.24.-</ecNumber>
    </recommendedName>
    <alternativeName>
        <fullName evidence="13">Fungalysin</fullName>
    </alternativeName>
</protein>
<evidence type="ECO:0000313" key="17">
    <source>
        <dbReference type="Proteomes" id="UP000193642"/>
    </source>
</evidence>
<feature type="binding site" evidence="12">
    <location>
        <position position="628"/>
    </location>
    <ligand>
        <name>Zn(2+)</name>
        <dbReference type="ChEBI" id="CHEBI:29105"/>
        <note>catalytic</note>
    </ligand>
</feature>
<keyword evidence="8 12" id="KW-0862">Zinc</keyword>
<evidence type="ECO:0000256" key="6">
    <source>
        <dbReference type="ARBA" id="ARBA00022729"/>
    </source>
</evidence>
<evidence type="ECO:0000256" key="5">
    <source>
        <dbReference type="ARBA" id="ARBA00022723"/>
    </source>
</evidence>
<dbReference type="GO" id="GO:0004222">
    <property type="term" value="F:metalloendopeptidase activity"/>
    <property type="evidence" value="ECO:0007669"/>
    <property type="project" value="InterPro"/>
</dbReference>
<evidence type="ECO:0000313" key="16">
    <source>
        <dbReference type="EMBL" id="ORY28728.1"/>
    </source>
</evidence>
<evidence type="ECO:0000256" key="10">
    <source>
        <dbReference type="ARBA" id="ARBA00023145"/>
    </source>
</evidence>
<keyword evidence="7 13" id="KW-0378">Hydrolase</keyword>
<comment type="caution">
    <text evidence="16">The sequence shown here is derived from an EMBL/GenBank/DDBJ whole genome shotgun (WGS) entry which is preliminary data.</text>
</comment>
<dbReference type="PANTHER" id="PTHR33478:SF1">
    <property type="entry name" value="EXTRACELLULAR METALLOPROTEINASE MEP"/>
    <property type="match status" value="1"/>
</dbReference>
<name>A0A1Y2B1L0_9FUNG</name>
<dbReference type="EMBL" id="MCGO01000092">
    <property type="protein sequence ID" value="ORY28728.1"/>
    <property type="molecule type" value="Genomic_DNA"/>
</dbReference>
<dbReference type="Gene3D" id="1.10.390.10">
    <property type="entry name" value="Neutral Protease Domain 2"/>
    <property type="match status" value="1"/>
</dbReference>
<dbReference type="SUPFAM" id="SSF55486">
    <property type="entry name" value="Metalloproteases ('zincins'), catalytic domain"/>
    <property type="match status" value="1"/>
</dbReference>
<keyword evidence="4 13" id="KW-0645">Protease</keyword>
<dbReference type="CDD" id="cd09596">
    <property type="entry name" value="M36"/>
    <property type="match status" value="1"/>
</dbReference>
<keyword evidence="10 13" id="KW-0865">Zymogen</keyword>
<evidence type="ECO:0000256" key="14">
    <source>
        <dbReference type="SAM" id="MobiDB-lite"/>
    </source>
</evidence>
<feature type="binding site" evidence="12">
    <location>
        <position position="598"/>
    </location>
    <ligand>
        <name>Zn(2+)</name>
        <dbReference type="ChEBI" id="CHEBI:29105"/>
        <note>catalytic</note>
    </ligand>
</feature>
<comment type="subcellular location">
    <subcellularLocation>
        <location evidence="1 13">Secreted</location>
    </subcellularLocation>
</comment>
<dbReference type="Pfam" id="PF02128">
    <property type="entry name" value="Peptidase_M36"/>
    <property type="match status" value="1"/>
</dbReference>
<evidence type="ECO:0000256" key="9">
    <source>
        <dbReference type="ARBA" id="ARBA00023049"/>
    </source>
</evidence>
<keyword evidence="5 12" id="KW-0479">Metal-binding</keyword>
<feature type="signal peptide" evidence="13">
    <location>
        <begin position="1"/>
        <end position="16"/>
    </location>
</feature>
<evidence type="ECO:0000256" key="12">
    <source>
        <dbReference type="PIRSR" id="PIRSR601842-2"/>
    </source>
</evidence>
<reference evidence="16 17" key="1">
    <citation type="submission" date="2016-07" db="EMBL/GenBank/DDBJ databases">
        <title>Pervasive Adenine N6-methylation of Active Genes in Fungi.</title>
        <authorList>
            <consortium name="DOE Joint Genome Institute"/>
            <person name="Mondo S.J."/>
            <person name="Dannebaum R.O."/>
            <person name="Kuo R.C."/>
            <person name="Labutti K."/>
            <person name="Haridas S."/>
            <person name="Kuo A."/>
            <person name="Salamov A."/>
            <person name="Ahrendt S.R."/>
            <person name="Lipzen A."/>
            <person name="Sullivan W."/>
            <person name="Andreopoulos W.B."/>
            <person name="Clum A."/>
            <person name="Lindquist E."/>
            <person name="Daum C."/>
            <person name="Ramamoorthy G.K."/>
            <person name="Gryganskyi A."/>
            <person name="Culley D."/>
            <person name="Magnuson J.K."/>
            <person name="James T.Y."/>
            <person name="O'Malley M.A."/>
            <person name="Stajich J.E."/>
            <person name="Spatafora J.W."/>
            <person name="Visel A."/>
            <person name="Grigoriev I.V."/>
        </authorList>
    </citation>
    <scope>NUCLEOTIDE SEQUENCE [LARGE SCALE GENOMIC DNA]</scope>
    <source>
        <strain evidence="16 17">JEL800</strain>
    </source>
</reference>
<dbReference type="GO" id="GO:0008270">
    <property type="term" value="F:zinc ion binding"/>
    <property type="evidence" value="ECO:0007669"/>
    <property type="project" value="InterPro"/>
</dbReference>
<organism evidence="16 17">
    <name type="scientific">Rhizoclosmatium globosum</name>
    <dbReference type="NCBI Taxonomy" id="329046"/>
    <lineage>
        <taxon>Eukaryota</taxon>
        <taxon>Fungi</taxon>
        <taxon>Fungi incertae sedis</taxon>
        <taxon>Chytridiomycota</taxon>
        <taxon>Chytridiomycota incertae sedis</taxon>
        <taxon>Chytridiomycetes</taxon>
        <taxon>Chytridiales</taxon>
        <taxon>Chytriomycetaceae</taxon>
        <taxon>Rhizoclosmatium</taxon>
    </lineage>
</organism>
<proteinExistence type="inferred from homology"/>
<feature type="compositionally biased region" description="Basic and acidic residues" evidence="14">
    <location>
        <begin position="377"/>
        <end position="388"/>
    </location>
</feature>
<dbReference type="Proteomes" id="UP000193642">
    <property type="component" value="Unassembled WGS sequence"/>
</dbReference>
<dbReference type="EC" id="3.4.24.-" evidence="13"/>
<sequence>MQLRLILVAFSAGVLGLSGSTSATEANASSASLRHPFGPASVRPVSDDASALSQWASSLAVKSGRASPEDTVLAYVASKGLSATVTNIVESPHLGLAHVHLVQTFNGKEVANAVANANVDIKTNRIVSFSSSFASAETTTNKPAHSKNKKQKPLVAREDALVPGSEDIHSPLEALDFFFAELGIHPASQAGATVMPHPQRIGAARRDSFSKHSKAKPGVRPFRLAPDYEITLPTISQSSFAKSTRDVQDIAVPATLKYFLDDDKQLVPVWDFEVDFGNHYYHAHVDARTTKKDGKKTLGLIDWVSENYFSDLDDSTTEVVYERIVERVYHRHGDKKKAQHPTRHGKKQHSKFRKGVHVGKKSEHHGGHKASSANKASQHEVQHDKKKVHDVIVPVSSSSSAPRDIKSVYNVFPLGTNDPLEGDRNIVSGPLSEIASPNGWHWCSGGKQACPNGDHTVTIGNNVYAQENLDGGYNDWENKERPDGTSKLYFDFPADLKQDPETYVDAAVVNLFYWNNAIHDLFYVYGFNEAAGNFQDNNRGERGLGGDSVIANAQDGSGHNNANFATPPDGTHGRMRMYVWDVTDPWRDGDFEGGIIMHEYAHGISTRLTGGPANSGCLGFGEAGGMGEGWGDFFATITRMTPETTRKADFGMGEYANGGSGIRKYKYSTSNVTNPSVYSFVNKPGYWGVHAKGEVWAEILYEVFWNIVEAHGWNPDWFDTVATRPLDVAAQSNMYTEFRTGRQRTRSPIVFSGPPEARAEDPFPLGGNVLMLQLVVDGMKIQPCNPSFVDARDAILKADEFLTGEKNKCLLWKGFAKRGLGFGAVSGGVDSFKLPKDCRDK</sequence>
<comment type="similarity">
    <text evidence="2 13">Belongs to the peptidase M36 family.</text>
</comment>
<dbReference type="InterPro" id="IPR011096">
    <property type="entry name" value="FTP_domain"/>
</dbReference>
<feature type="domain" description="FTP" evidence="15">
    <location>
        <begin position="85"/>
        <end position="133"/>
    </location>
</feature>
<keyword evidence="9 13" id="KW-0482">Metalloprotease</keyword>
<dbReference type="InterPro" id="IPR001842">
    <property type="entry name" value="Peptidase_M36"/>
</dbReference>
<evidence type="ECO:0000256" key="8">
    <source>
        <dbReference type="ARBA" id="ARBA00022833"/>
    </source>
</evidence>
<dbReference type="GO" id="GO:0005615">
    <property type="term" value="C:extracellular space"/>
    <property type="evidence" value="ECO:0007669"/>
    <property type="project" value="InterPro"/>
</dbReference>
<dbReference type="OrthoDB" id="3227768at2759"/>
<accession>A0A1Y2B1L0</accession>
<keyword evidence="17" id="KW-1185">Reference proteome</keyword>
<comment type="cofactor">
    <cofactor evidence="12">
        <name>Zn(2+)</name>
        <dbReference type="ChEBI" id="CHEBI:29105"/>
    </cofactor>
    <text evidence="12">Binds 1 zinc ion per subunit.</text>
</comment>
<keyword evidence="6 13" id="KW-0732">Signal</keyword>
<evidence type="ECO:0000256" key="7">
    <source>
        <dbReference type="ARBA" id="ARBA00022801"/>
    </source>
</evidence>
<feature type="active site" evidence="11">
    <location>
        <position position="599"/>
    </location>
</feature>
<feature type="chain" id="PRO_5011823652" description="Extracellular metalloproteinase" evidence="13">
    <location>
        <begin position="17"/>
        <end position="841"/>
    </location>
</feature>
<dbReference type="InterPro" id="IPR050371">
    <property type="entry name" value="Fungal_virulence_M36"/>
</dbReference>
<dbReference type="Gene3D" id="3.10.170.10">
    <property type="match status" value="1"/>
</dbReference>
<feature type="region of interest" description="Disordered" evidence="14">
    <location>
        <begin position="331"/>
        <end position="388"/>
    </location>
</feature>
<dbReference type="AlphaFoldDB" id="A0A1Y2B1L0"/>
<evidence type="ECO:0000259" key="15">
    <source>
        <dbReference type="Pfam" id="PF07504"/>
    </source>
</evidence>
<evidence type="ECO:0000256" key="2">
    <source>
        <dbReference type="ARBA" id="ARBA00006006"/>
    </source>
</evidence>
<evidence type="ECO:0000256" key="11">
    <source>
        <dbReference type="PIRSR" id="PIRSR601842-1"/>
    </source>
</evidence>
<evidence type="ECO:0000256" key="13">
    <source>
        <dbReference type="RuleBase" id="RU364017"/>
    </source>
</evidence>